<evidence type="ECO:0000313" key="2">
    <source>
        <dbReference type="Proteomes" id="UP000595662"/>
    </source>
</evidence>
<dbReference type="GeneID" id="26235358"/>
<organism evidence="1 2">
    <name type="scientific">Penicillium digitatum</name>
    <name type="common">Green mold</name>
    <dbReference type="NCBI Taxonomy" id="36651"/>
    <lineage>
        <taxon>Eukaryota</taxon>
        <taxon>Fungi</taxon>
        <taxon>Dikarya</taxon>
        <taxon>Ascomycota</taxon>
        <taxon>Pezizomycotina</taxon>
        <taxon>Eurotiomycetes</taxon>
        <taxon>Eurotiomycetidae</taxon>
        <taxon>Eurotiales</taxon>
        <taxon>Aspergillaceae</taxon>
        <taxon>Penicillium</taxon>
    </lineage>
</organism>
<dbReference type="EMBL" id="CP060774">
    <property type="protein sequence ID" value="QQK41537.1"/>
    <property type="molecule type" value="Genomic_DNA"/>
</dbReference>
<accession>A0A7T6XI70</accession>
<dbReference type="Proteomes" id="UP000595662">
    <property type="component" value="Chromosome 1"/>
</dbReference>
<proteinExistence type="predicted"/>
<dbReference type="KEGG" id="pdp:PDIP_70420"/>
<evidence type="ECO:0000313" key="1">
    <source>
        <dbReference type="EMBL" id="QQK41537.1"/>
    </source>
</evidence>
<name>A0A7T6XI70_PENDI</name>
<gene>
    <name evidence="1" type="ORF">Pdw03_4391</name>
</gene>
<sequence length="149" mass="16157">MPGLQPASSGKLLSTDSKSRYVDSVLLHDREGGLCEISDSDQDVNHNEDTGADENTPECLLGLLVAQAISGAIPGNTQSMTGQHPGYEEATKLWNAYVQKAEPLCKVPHIPSVAKMVSTVSKRPPHGLEERGMLAFCHMLSRRDLYVGR</sequence>
<dbReference type="VEuPathDB" id="FungiDB:PDIP_70420"/>
<protein>
    <submittedName>
        <fullName evidence="1">Fungal specific transcription factor, putative</fullName>
    </submittedName>
</protein>
<dbReference type="RefSeq" id="XP_014531199.1">
    <property type="nucleotide sequence ID" value="XM_014675713.1"/>
</dbReference>
<reference evidence="1 2" key="1">
    <citation type="submission" date="2020-08" db="EMBL/GenBank/DDBJ databases">
        <title>The completed genome sequence of the pathogenic ascomycete fungus Penicillium digitatum.</title>
        <authorList>
            <person name="Wang M."/>
        </authorList>
    </citation>
    <scope>NUCLEOTIDE SEQUENCE [LARGE SCALE GENOMIC DNA]</scope>
    <source>
        <strain evidence="1 2">PdW03</strain>
    </source>
</reference>
<dbReference type="AlphaFoldDB" id="A0A7T6XI70"/>